<organism evidence="1 3">
    <name type="scientific">Streptomyces griseoviridis</name>
    <dbReference type="NCBI Taxonomy" id="45398"/>
    <lineage>
        <taxon>Bacteria</taxon>
        <taxon>Bacillati</taxon>
        <taxon>Actinomycetota</taxon>
        <taxon>Actinomycetes</taxon>
        <taxon>Kitasatosporales</taxon>
        <taxon>Streptomycetaceae</taxon>
        <taxon>Streptomyces</taxon>
    </lineage>
</organism>
<evidence type="ECO:0000313" key="1">
    <source>
        <dbReference type="EMBL" id="AZS86470.1"/>
    </source>
</evidence>
<dbReference type="KEGG" id="sgd:ELQ87_21105"/>
<dbReference type="EMBL" id="CP034687">
    <property type="protein sequence ID" value="AZS86470.1"/>
    <property type="molecule type" value="Genomic_DNA"/>
</dbReference>
<protein>
    <submittedName>
        <fullName evidence="1">Uncharacterized protein</fullName>
    </submittedName>
</protein>
<dbReference type="OrthoDB" id="3812886at2"/>
<proteinExistence type="predicted"/>
<dbReference type="Proteomes" id="UP000271291">
    <property type="component" value="Chromosome"/>
</dbReference>
<evidence type="ECO:0000313" key="2">
    <source>
        <dbReference type="EMBL" id="QCN86665.1"/>
    </source>
</evidence>
<dbReference type="Proteomes" id="UP000501753">
    <property type="component" value="Chromosome"/>
</dbReference>
<keyword evidence="4" id="KW-1185">Reference proteome</keyword>
<sequence>MWNFQRAPRRDRRDTPRDPEYAFFSVAEGALFRAQVRAAFAEQGLEVTLRSKVAGDSAGRHFGLTHLASLCHHDPGGTKRWPRLIRERVTALLRTVDGPSPLETLAPNQLRARLHPLVVARDLVGPRSARHRHVRDVAPGLCEVLALDLDEGVMTLTDDRLASLGDLDGLRERALANLRALPVENHTVWRGAGSIRFDVVRCASSFTSSRVLALDGLVSDVTGAEPGPDGALVALPHRRALAFRVVESPRDSSLVGTLNALSAFAQADFAAAKDPVSPDVYWWHGGVLTRLIRHDAGRPEFTEDGAFEKLVRRLAEHGADGY</sequence>
<reference evidence="2 4" key="1">
    <citation type="submission" date="2018-04" db="EMBL/GenBank/DDBJ databases">
        <title>Complete genome sequences of Streptomyces griseoviridis K61 and characterization of antagonistic properties of biological control agents.</title>
        <authorList>
            <person name="Mariita R.M."/>
            <person name="Sello J.K."/>
        </authorList>
    </citation>
    <scope>NUCLEOTIDE SEQUENCE [LARGE SCALE GENOMIC DNA]</scope>
    <source>
        <strain evidence="2 4">K61</strain>
    </source>
</reference>
<evidence type="ECO:0000313" key="4">
    <source>
        <dbReference type="Proteomes" id="UP000501753"/>
    </source>
</evidence>
<dbReference type="EMBL" id="CP029078">
    <property type="protein sequence ID" value="QCN86665.1"/>
    <property type="molecule type" value="Genomic_DNA"/>
</dbReference>
<dbReference type="RefSeq" id="WP_127179283.1">
    <property type="nucleotide sequence ID" value="NZ_CP029078.1"/>
</dbReference>
<evidence type="ECO:0000313" key="3">
    <source>
        <dbReference type="Proteomes" id="UP000271291"/>
    </source>
</evidence>
<dbReference type="AlphaFoldDB" id="A0A3Q9KPU6"/>
<accession>A0A3Q9KPU6</accession>
<gene>
    <name evidence="2" type="ORF">DDJ31_18170</name>
    <name evidence="1" type="ORF">ELQ87_21105</name>
</gene>
<name>A0A3Q9KPU6_STRGD</name>
<reference evidence="1 3" key="2">
    <citation type="submission" date="2018-12" db="EMBL/GenBank/DDBJ databases">
        <title>Streptomyces griseoviridis F1-27 complete genome.</title>
        <authorList>
            <person name="Mariita R.M."/>
            <person name="Sello J.K."/>
        </authorList>
    </citation>
    <scope>NUCLEOTIDE SEQUENCE [LARGE SCALE GENOMIC DNA]</scope>
    <source>
        <strain evidence="1 3">F1-27</strain>
    </source>
</reference>